<dbReference type="Gene3D" id="3.20.20.70">
    <property type="entry name" value="Aldolase class I"/>
    <property type="match status" value="1"/>
</dbReference>
<evidence type="ECO:0000256" key="4">
    <source>
        <dbReference type="ARBA" id="ARBA00023002"/>
    </source>
</evidence>
<dbReference type="GO" id="GO:0010181">
    <property type="term" value="F:FMN binding"/>
    <property type="evidence" value="ECO:0007669"/>
    <property type="project" value="InterPro"/>
</dbReference>
<dbReference type="PANTHER" id="PTHR10578">
    <property type="entry name" value="S -2-HYDROXY-ACID OXIDASE-RELATED"/>
    <property type="match status" value="1"/>
</dbReference>
<comment type="cofactor">
    <cofactor evidence="1">
        <name>FMN</name>
        <dbReference type="ChEBI" id="CHEBI:58210"/>
    </cofactor>
</comment>
<sequence>MKSATSPSPAVPPGIASAADYEIWARDHMDAGAWSYLDGAGADGITARANQAAFASIRLRSRVLRPLGGAHTRLSLHGHMHAHPIFIAPTAFQALAHPDAEHATAMAAAATGTAMVLSMQSGTAIEALQRTATPPLLWFQLYAQAQRRDTLALAHRALNAGARALVLTVDAPVNGVRNAEVRAGFRMPADIRPVHLDGLAPAHAKPAPLGGQPLFDTGMLDAAPTWDDIAWLREQINAPLWLKGIMDPDDAKRAAGLGLDGLIVSNHGGRCLDTLPATIEALPAIASAVGNSLPILMDGGIRRGTDILKAIALGARAVLIGRPVLHALATAGAPAVAHLIQMLRGELEVAMALTGCRCLDDIGPDVIWP</sequence>
<feature type="binding site" evidence="7">
    <location>
        <position position="118"/>
    </location>
    <ligand>
        <name>FMN</name>
        <dbReference type="ChEBI" id="CHEBI:58210"/>
    </ligand>
</feature>
<gene>
    <name evidence="9" type="ORF">H0A68_02180</name>
</gene>
<feature type="binding site" evidence="7">
    <location>
        <position position="270"/>
    </location>
    <ligand>
        <name>glyoxylate</name>
        <dbReference type="ChEBI" id="CHEBI:36655"/>
    </ligand>
</feature>
<dbReference type="OrthoDB" id="8717062at2"/>
<dbReference type="InterPro" id="IPR012133">
    <property type="entry name" value="Alpha-hydoxy_acid_DH_FMN"/>
</dbReference>
<evidence type="ECO:0000256" key="2">
    <source>
        <dbReference type="ARBA" id="ARBA00022630"/>
    </source>
</evidence>
<evidence type="ECO:0000256" key="5">
    <source>
        <dbReference type="ARBA" id="ARBA00024042"/>
    </source>
</evidence>
<protein>
    <submittedName>
        <fullName evidence="9">Alpha-hydroxy-acid oxidizing protein</fullName>
    </submittedName>
</protein>
<dbReference type="InterPro" id="IPR013785">
    <property type="entry name" value="Aldolase_TIM"/>
</dbReference>
<dbReference type="PANTHER" id="PTHR10578:SF107">
    <property type="entry name" value="2-HYDROXYACID OXIDASE 1"/>
    <property type="match status" value="1"/>
</dbReference>
<feature type="binding site" evidence="7">
    <location>
        <begin position="321"/>
        <end position="322"/>
    </location>
    <ligand>
        <name>FMN</name>
        <dbReference type="ChEBI" id="CHEBI:58210"/>
    </ligand>
</feature>
<keyword evidence="4" id="KW-0560">Oxidoreductase</keyword>
<reference evidence="9 10" key="1">
    <citation type="submission" date="2020-07" db="EMBL/GenBank/DDBJ databases">
        <title>Taxonomic revisions and descriptions of new bacterial species based on genomic comparisons in the high-G+C-content subgroup of the family Alcaligenaceae.</title>
        <authorList>
            <person name="Szabo A."/>
            <person name="Felfoldi T."/>
        </authorList>
    </citation>
    <scope>NUCLEOTIDE SEQUENCE [LARGE SCALE GENOMIC DNA]</scope>
    <source>
        <strain evidence="9 10">DSM 25264</strain>
    </source>
</reference>
<dbReference type="Pfam" id="PF01070">
    <property type="entry name" value="FMN_dh"/>
    <property type="match status" value="1"/>
</dbReference>
<evidence type="ECO:0000313" key="10">
    <source>
        <dbReference type="Proteomes" id="UP000580517"/>
    </source>
</evidence>
<keyword evidence="10" id="KW-1185">Reference proteome</keyword>
<comment type="similarity">
    <text evidence="5">Belongs to the FMN-dependent alpha-hydroxy acid dehydrogenase family.</text>
</comment>
<comment type="caution">
    <text evidence="9">The sequence shown here is derived from an EMBL/GenBank/DDBJ whole genome shotgun (WGS) entry which is preliminary data.</text>
</comment>
<evidence type="ECO:0000256" key="7">
    <source>
        <dbReference type="PIRSR" id="PIRSR000138-2"/>
    </source>
</evidence>
<dbReference type="RefSeq" id="WP_129967601.1">
    <property type="nucleotide sequence ID" value="NZ_JACCEW010000001.1"/>
</dbReference>
<evidence type="ECO:0000313" key="9">
    <source>
        <dbReference type="EMBL" id="NYT35666.1"/>
    </source>
</evidence>
<feature type="binding site" evidence="7">
    <location>
        <begin position="298"/>
        <end position="302"/>
    </location>
    <ligand>
        <name>FMN</name>
        <dbReference type="ChEBI" id="CHEBI:58210"/>
    </ligand>
</feature>
<feature type="binding site" evidence="7">
    <location>
        <position position="243"/>
    </location>
    <ligand>
        <name>FMN</name>
        <dbReference type="ChEBI" id="CHEBI:58210"/>
    </ligand>
</feature>
<accession>A0A853FC81</accession>
<keyword evidence="2 7" id="KW-0285">Flavoprotein</keyword>
<evidence type="ECO:0000256" key="3">
    <source>
        <dbReference type="ARBA" id="ARBA00022643"/>
    </source>
</evidence>
<organism evidence="9 10">
    <name type="scientific">Allopusillimonas soli</name>
    <dbReference type="NCBI Taxonomy" id="659016"/>
    <lineage>
        <taxon>Bacteria</taxon>
        <taxon>Pseudomonadati</taxon>
        <taxon>Pseudomonadota</taxon>
        <taxon>Betaproteobacteria</taxon>
        <taxon>Burkholderiales</taxon>
        <taxon>Alcaligenaceae</taxon>
        <taxon>Allopusillimonas</taxon>
    </lineage>
</organism>
<dbReference type="PIRSF" id="PIRSF000138">
    <property type="entry name" value="Al-hdrx_acd_dh"/>
    <property type="match status" value="1"/>
</dbReference>
<evidence type="ECO:0000259" key="8">
    <source>
        <dbReference type="PROSITE" id="PS51349"/>
    </source>
</evidence>
<evidence type="ECO:0000256" key="6">
    <source>
        <dbReference type="PIRSR" id="PIRSR000138-1"/>
    </source>
</evidence>
<dbReference type="InterPro" id="IPR000262">
    <property type="entry name" value="FMN-dep_DH"/>
</dbReference>
<dbReference type="Proteomes" id="UP000580517">
    <property type="component" value="Unassembled WGS sequence"/>
</dbReference>
<keyword evidence="3 7" id="KW-0288">FMN</keyword>
<feature type="binding site" evidence="7">
    <location>
        <position position="140"/>
    </location>
    <ligand>
        <name>FMN</name>
        <dbReference type="ChEBI" id="CHEBI:58210"/>
    </ligand>
</feature>
<dbReference type="SUPFAM" id="SSF51395">
    <property type="entry name" value="FMN-linked oxidoreductases"/>
    <property type="match status" value="1"/>
</dbReference>
<dbReference type="PROSITE" id="PS51349">
    <property type="entry name" value="FMN_HYDROXY_ACID_DH_2"/>
    <property type="match status" value="1"/>
</dbReference>
<feature type="binding site" evidence="7">
    <location>
        <position position="142"/>
    </location>
    <ligand>
        <name>glyoxylate</name>
        <dbReference type="ChEBI" id="CHEBI:36655"/>
    </ligand>
</feature>
<feature type="active site" description="Proton acceptor" evidence="6">
    <location>
        <position position="267"/>
    </location>
</feature>
<dbReference type="CDD" id="cd02809">
    <property type="entry name" value="alpha_hydroxyacid_oxid_FMN"/>
    <property type="match status" value="1"/>
</dbReference>
<feature type="binding site" evidence="7">
    <location>
        <position position="168"/>
    </location>
    <ligand>
        <name>FMN</name>
        <dbReference type="ChEBI" id="CHEBI:58210"/>
    </ligand>
</feature>
<evidence type="ECO:0000256" key="1">
    <source>
        <dbReference type="ARBA" id="ARBA00001917"/>
    </source>
</evidence>
<feature type="binding site" evidence="7">
    <location>
        <begin position="89"/>
        <end position="91"/>
    </location>
    <ligand>
        <name>FMN</name>
        <dbReference type="ChEBI" id="CHEBI:58210"/>
    </ligand>
</feature>
<dbReference type="AlphaFoldDB" id="A0A853FC81"/>
<dbReference type="FunFam" id="3.20.20.70:FF:000029">
    <property type="entry name" value="L-lactate dehydrogenase"/>
    <property type="match status" value="1"/>
</dbReference>
<dbReference type="InterPro" id="IPR037396">
    <property type="entry name" value="FMN_HAD"/>
</dbReference>
<feature type="binding site" evidence="7">
    <location>
        <position position="267"/>
    </location>
    <ligand>
        <name>glyoxylate</name>
        <dbReference type="ChEBI" id="CHEBI:36655"/>
    </ligand>
</feature>
<feature type="domain" description="FMN hydroxy acid dehydrogenase" evidence="8">
    <location>
        <begin position="10"/>
        <end position="369"/>
    </location>
</feature>
<feature type="binding site" evidence="7">
    <location>
        <position position="177"/>
    </location>
    <ligand>
        <name>glyoxylate</name>
        <dbReference type="ChEBI" id="CHEBI:36655"/>
    </ligand>
</feature>
<dbReference type="EMBL" id="JACCEW010000001">
    <property type="protein sequence ID" value="NYT35666.1"/>
    <property type="molecule type" value="Genomic_DNA"/>
</dbReference>
<proteinExistence type="inferred from homology"/>
<dbReference type="GO" id="GO:0016614">
    <property type="term" value="F:oxidoreductase activity, acting on CH-OH group of donors"/>
    <property type="evidence" value="ECO:0007669"/>
    <property type="project" value="UniProtKB-ARBA"/>
</dbReference>
<feature type="binding site" evidence="7">
    <location>
        <position position="36"/>
    </location>
    <ligand>
        <name>glyoxylate</name>
        <dbReference type="ChEBI" id="CHEBI:36655"/>
    </ligand>
</feature>
<name>A0A853FC81_9BURK</name>
<feature type="binding site" evidence="7">
    <location>
        <position position="265"/>
    </location>
    <ligand>
        <name>FMN</name>
        <dbReference type="ChEBI" id="CHEBI:58210"/>
    </ligand>
</feature>